<dbReference type="OrthoDB" id="5963193at2759"/>
<evidence type="ECO:0000313" key="7">
    <source>
        <dbReference type="EMBL" id="AIN99739.1"/>
    </source>
</evidence>
<organism evidence="7 8">
    <name type="scientific">Leishmania panamensis</name>
    <dbReference type="NCBI Taxonomy" id="5679"/>
    <lineage>
        <taxon>Eukaryota</taxon>
        <taxon>Discoba</taxon>
        <taxon>Euglenozoa</taxon>
        <taxon>Kinetoplastea</taxon>
        <taxon>Metakinetoplastina</taxon>
        <taxon>Trypanosomatida</taxon>
        <taxon>Trypanosomatidae</taxon>
        <taxon>Leishmaniinae</taxon>
        <taxon>Leishmania</taxon>
        <taxon>Leishmania guyanensis species complex</taxon>
    </lineage>
</organism>
<evidence type="ECO:0000256" key="3">
    <source>
        <dbReference type="ARBA" id="ARBA00022692"/>
    </source>
</evidence>
<dbReference type="AlphaFoldDB" id="A0A088RWW7"/>
<evidence type="ECO:0000256" key="5">
    <source>
        <dbReference type="ARBA" id="ARBA00023136"/>
    </source>
</evidence>
<dbReference type="VEuPathDB" id="TriTrypDB:LPMP_281060"/>
<evidence type="ECO:0000256" key="4">
    <source>
        <dbReference type="ARBA" id="ARBA00022989"/>
    </source>
</evidence>
<proteinExistence type="inferred from homology"/>
<evidence type="ECO:0000256" key="2">
    <source>
        <dbReference type="ARBA" id="ARBA00006665"/>
    </source>
</evidence>
<dbReference type="EMBL" id="CP009397">
    <property type="protein sequence ID" value="AIN99739.1"/>
    <property type="molecule type" value="Genomic_DNA"/>
</dbReference>
<dbReference type="KEGG" id="lpan:LPMP_281060"/>
<feature type="transmembrane region" description="Helical" evidence="6">
    <location>
        <begin position="339"/>
        <end position="361"/>
    </location>
</feature>
<comment type="subcellular location">
    <subcellularLocation>
        <location evidence="1">Membrane</location>
        <topology evidence="1">Multi-pass membrane protein</topology>
    </subcellularLocation>
</comment>
<dbReference type="VEuPathDB" id="TriTrypDB:LPAL13_280016400"/>
<keyword evidence="3 6" id="KW-0812">Transmembrane</keyword>
<feature type="transmembrane region" description="Helical" evidence="6">
    <location>
        <begin position="33"/>
        <end position="51"/>
    </location>
</feature>
<dbReference type="eggNOG" id="KOG2592">
    <property type="taxonomic scope" value="Eukaryota"/>
</dbReference>
<feature type="transmembrane region" description="Helical" evidence="6">
    <location>
        <begin position="83"/>
        <end position="101"/>
    </location>
</feature>
<reference evidence="7 8" key="1">
    <citation type="journal article" date="2015" name="Sci. Rep.">
        <title>The genome of Leishmania panamensis: insights into genomics of the L. (Viannia) subgenus.</title>
        <authorList>
            <person name="Llanes A."/>
            <person name="Restrepo C.M."/>
            <person name="Vecchio G.D."/>
            <person name="Anguizola F.J."/>
            <person name="Lleonart R."/>
        </authorList>
    </citation>
    <scope>NUCLEOTIDE SEQUENCE [LARGE SCALE GENOMIC DNA]</scope>
    <source>
        <strain evidence="7 8">MHOM/PA/94/PSC-1</strain>
    </source>
</reference>
<gene>
    <name evidence="7" type="ORF">LPMP_281060</name>
</gene>
<feature type="transmembrane region" description="Helical" evidence="6">
    <location>
        <begin position="248"/>
        <end position="266"/>
    </location>
</feature>
<comment type="similarity">
    <text evidence="2">Belongs to the TDE1 family.</text>
</comment>
<feature type="transmembrane region" description="Helical" evidence="6">
    <location>
        <begin position="221"/>
        <end position="242"/>
    </location>
</feature>
<keyword evidence="5 6" id="KW-0472">Membrane</keyword>
<dbReference type="GeneID" id="22576551"/>
<feature type="transmembrane region" description="Helical" evidence="6">
    <location>
        <begin position="121"/>
        <end position="139"/>
    </location>
</feature>
<evidence type="ECO:0000256" key="6">
    <source>
        <dbReference type="SAM" id="Phobius"/>
    </source>
</evidence>
<accession>A0A088RWW7</accession>
<dbReference type="Proteomes" id="UP000063063">
    <property type="component" value="Chromosome 28"/>
</dbReference>
<feature type="transmembrane region" description="Helical" evidence="6">
    <location>
        <begin position="287"/>
        <end position="307"/>
    </location>
</feature>
<dbReference type="RefSeq" id="XP_010700446.1">
    <property type="nucleotide sequence ID" value="XM_010702144.1"/>
</dbReference>
<keyword evidence="8" id="KW-1185">Reference proteome</keyword>
<dbReference type="InterPro" id="IPR005016">
    <property type="entry name" value="TDE1/TMS"/>
</dbReference>
<feature type="transmembrane region" description="Helical" evidence="6">
    <location>
        <begin position="373"/>
        <end position="393"/>
    </location>
</feature>
<dbReference type="Pfam" id="PF03348">
    <property type="entry name" value="Serinc"/>
    <property type="match status" value="2"/>
</dbReference>
<protein>
    <recommendedName>
        <fullName evidence="9">Serine incorporator</fullName>
    </recommendedName>
</protein>
<feature type="transmembrane region" description="Helical" evidence="6">
    <location>
        <begin position="146"/>
        <end position="167"/>
    </location>
</feature>
<evidence type="ECO:0000256" key="1">
    <source>
        <dbReference type="ARBA" id="ARBA00004141"/>
    </source>
</evidence>
<dbReference type="PANTHER" id="PTHR10383">
    <property type="entry name" value="SERINE INCORPORATOR"/>
    <property type="match status" value="1"/>
</dbReference>
<feature type="transmembrane region" description="Helical" evidence="6">
    <location>
        <begin position="187"/>
        <end position="214"/>
    </location>
</feature>
<name>A0A088RWW7_LEIPA</name>
<dbReference type="PANTHER" id="PTHR10383:SF9">
    <property type="entry name" value="SERINE INCORPORATOR, ISOFORM F"/>
    <property type="match status" value="1"/>
</dbReference>
<sequence length="416" mass="46410">MGDTEDGLLSRRRFHSADEERDLSPGLIVRLKYAMYLFVALLLSMMVRGLMSSLFDKIPWLEKGCAMSSKGGVIQAACGAEMLVYRVSFALTVFFGIHWLSVSDLTCCIRSSDRVELQRSFFTVKTVLLVLLFITTLFVPNGFFSVYAHLCLVCSGLYLLVNVIFLVDFAYQWSDDWSNRADDNPKWMWYLLAIAIGSFTLAIAVIVASFVIYVPHSNCNYNACAITSVVVGAFIYLILSIYVPHGSIVPSSIVFLYTSFILFFTLRTTDNEHCNRMATHSSSTTYSIVQTISTMVLTCFTLLYSVVAAGGSGTSLQIGQDDDGLAEDPEETGHLSHYMFFYTIMIFGSMYLAMLGSSWHVSGAGEDGLSKSINLAFWVRLTTVWAAMLLYIWSLVAPYTCCKGRDFGFAVEEDWV</sequence>
<keyword evidence="4 6" id="KW-1133">Transmembrane helix</keyword>
<evidence type="ECO:0000313" key="8">
    <source>
        <dbReference type="Proteomes" id="UP000063063"/>
    </source>
</evidence>
<dbReference type="GO" id="GO:0016020">
    <property type="term" value="C:membrane"/>
    <property type="evidence" value="ECO:0007669"/>
    <property type="project" value="UniProtKB-SubCell"/>
</dbReference>
<evidence type="ECO:0008006" key="9">
    <source>
        <dbReference type="Google" id="ProtNLM"/>
    </source>
</evidence>